<dbReference type="NCBIfam" id="TIGR04141">
    <property type="entry name" value="TIGR04141 family sporadically distributed protein"/>
    <property type="match status" value="1"/>
</dbReference>
<reference evidence="1" key="1">
    <citation type="submission" date="2020-09" db="EMBL/GenBank/DDBJ databases">
        <title>Nocardioides sp. strain MJB4 16S ribosomal RNA gene Genome sequencing and assembly.</title>
        <authorList>
            <person name="Kim I."/>
        </authorList>
    </citation>
    <scope>NUCLEOTIDE SEQUENCE</scope>
    <source>
        <strain evidence="1">MJB4</strain>
    </source>
</reference>
<name>A0A927Q2E0_9ACTN</name>
<protein>
    <submittedName>
        <fullName evidence="1">TIGR04141 family sporadically distributed protein</fullName>
    </submittedName>
</protein>
<dbReference type="InterPro" id="IPR026487">
    <property type="entry name" value="CHP04141"/>
</dbReference>
<dbReference type="Proteomes" id="UP000616839">
    <property type="component" value="Unassembled WGS sequence"/>
</dbReference>
<gene>
    <name evidence="1" type="ORF">IE331_16135</name>
</gene>
<evidence type="ECO:0000313" key="1">
    <source>
        <dbReference type="EMBL" id="MBD8871157.1"/>
    </source>
</evidence>
<dbReference type="Pfam" id="PF19614">
    <property type="entry name" value="DUF6119"/>
    <property type="match status" value="1"/>
</dbReference>
<keyword evidence="2" id="KW-1185">Reference proteome</keyword>
<evidence type="ECO:0000313" key="2">
    <source>
        <dbReference type="Proteomes" id="UP000616839"/>
    </source>
</evidence>
<accession>A0A927Q2E0</accession>
<sequence>MAARPLSIFLLKSGRGIDDSIEEPEQLEEAPMSGQFPSQSRFFLRLGKSRKPWWLDYFGVQNDVRSMANGALVFIPTRDRIFALAFGSARHNLVDDSYEHDFGTRVVLNCIDPEKLKSTDLVEPGSARRQRTQLPFDADLSYFGDLDDSTVLKSLTGKVGGHLADVARSVTGAYNLRVTADTPPSELVKFLEDCLDLSESRDYVEKFPTLRWLEPVTDPEVLMPLNEGLIDALFDVEAMIALTIPDIVDYEAEGLISFAGAGGSDCFNDVYIKHYREYLEGAGLSRADFDLEKLKRHKLQLLNDDFTVMHSYSIYRSLVFEASAADDHTFHLSDGVWYRVADDLLDRLRAHLEPHWRASSFPSYTGPNEGRYNELLAAELDGYCLDKTSIAPPGEFGVEPCDVLRLINDRVELIHVKIGTMSDRLSHHFNQGVNSLTLLVEQESARERLAALIAERSGGACPQDLLDALEHRRFAVSFAIVTHKDETGRAGNVPLFSRLSLRRQVRAISRTQTPASFEFVRDTTESATMRRRRGRPIASAREVSCAGCRLELLPHLLTNGLCADCRDA</sequence>
<proteinExistence type="predicted"/>
<comment type="caution">
    <text evidence="1">The sequence shown here is derived from an EMBL/GenBank/DDBJ whole genome shotgun (WGS) entry which is preliminary data.</text>
</comment>
<dbReference type="EMBL" id="JACYXZ010000005">
    <property type="protein sequence ID" value="MBD8871157.1"/>
    <property type="molecule type" value="Genomic_DNA"/>
</dbReference>
<organism evidence="1 2">
    <name type="scientific">Nocardioides donggukensis</name>
    <dbReference type="NCBI Taxonomy" id="2774019"/>
    <lineage>
        <taxon>Bacteria</taxon>
        <taxon>Bacillati</taxon>
        <taxon>Actinomycetota</taxon>
        <taxon>Actinomycetes</taxon>
        <taxon>Propionibacteriales</taxon>
        <taxon>Nocardioidaceae</taxon>
        <taxon>Nocardioides</taxon>
    </lineage>
</organism>
<dbReference type="RefSeq" id="WP_192144485.1">
    <property type="nucleotide sequence ID" value="NZ_JACYXZ010000005.1"/>
</dbReference>
<dbReference type="AlphaFoldDB" id="A0A927Q2E0"/>